<keyword evidence="2" id="KW-1185">Reference proteome</keyword>
<evidence type="ECO:0000313" key="1">
    <source>
        <dbReference type="EMBL" id="KAF2236392.1"/>
    </source>
</evidence>
<organism evidence="1 2">
    <name type="scientific">Viridothelium virens</name>
    <name type="common">Speckled blister lichen</name>
    <name type="synonym">Trypethelium virens</name>
    <dbReference type="NCBI Taxonomy" id="1048519"/>
    <lineage>
        <taxon>Eukaryota</taxon>
        <taxon>Fungi</taxon>
        <taxon>Dikarya</taxon>
        <taxon>Ascomycota</taxon>
        <taxon>Pezizomycotina</taxon>
        <taxon>Dothideomycetes</taxon>
        <taxon>Dothideomycetes incertae sedis</taxon>
        <taxon>Trypetheliales</taxon>
        <taxon>Trypetheliaceae</taxon>
        <taxon>Viridothelium</taxon>
    </lineage>
</organism>
<sequence length="192" mass="22428">MTISDTQLPSETRHLARLHFQYLSHFGTPRMTPLLRTCRLLATEVRHTLYTHFTFSLPPHSTPATLIPTIRRLSARARSTIAHLAIGLRCLKVPAQVHDLEIQRKLEEYYRCNMQMWRLARRSFPELRSVECGFQRMVALPDKLVEEYYMGLLSTWRDVACVEVKADGVWFENAARRRIEAGEWGAWVGMWD</sequence>
<dbReference type="EMBL" id="ML991785">
    <property type="protein sequence ID" value="KAF2236392.1"/>
    <property type="molecule type" value="Genomic_DNA"/>
</dbReference>
<reference evidence="1" key="1">
    <citation type="journal article" date="2020" name="Stud. Mycol.">
        <title>101 Dothideomycetes genomes: a test case for predicting lifestyles and emergence of pathogens.</title>
        <authorList>
            <person name="Haridas S."/>
            <person name="Albert R."/>
            <person name="Binder M."/>
            <person name="Bloem J."/>
            <person name="Labutti K."/>
            <person name="Salamov A."/>
            <person name="Andreopoulos B."/>
            <person name="Baker S."/>
            <person name="Barry K."/>
            <person name="Bills G."/>
            <person name="Bluhm B."/>
            <person name="Cannon C."/>
            <person name="Castanera R."/>
            <person name="Culley D."/>
            <person name="Daum C."/>
            <person name="Ezra D."/>
            <person name="Gonzalez J."/>
            <person name="Henrissat B."/>
            <person name="Kuo A."/>
            <person name="Liang C."/>
            <person name="Lipzen A."/>
            <person name="Lutzoni F."/>
            <person name="Magnuson J."/>
            <person name="Mondo S."/>
            <person name="Nolan M."/>
            <person name="Ohm R."/>
            <person name="Pangilinan J."/>
            <person name="Park H.-J."/>
            <person name="Ramirez L."/>
            <person name="Alfaro M."/>
            <person name="Sun H."/>
            <person name="Tritt A."/>
            <person name="Yoshinaga Y."/>
            <person name="Zwiers L.-H."/>
            <person name="Turgeon B."/>
            <person name="Goodwin S."/>
            <person name="Spatafora J."/>
            <person name="Crous P."/>
            <person name="Grigoriev I."/>
        </authorList>
    </citation>
    <scope>NUCLEOTIDE SEQUENCE</scope>
    <source>
        <strain evidence="1">Tuck. ex Michener</strain>
    </source>
</reference>
<gene>
    <name evidence="1" type="ORF">EV356DRAFT_498402</name>
</gene>
<dbReference type="Proteomes" id="UP000800092">
    <property type="component" value="Unassembled WGS sequence"/>
</dbReference>
<proteinExistence type="predicted"/>
<name>A0A6A6HEL7_VIRVR</name>
<dbReference type="AlphaFoldDB" id="A0A6A6HEL7"/>
<protein>
    <submittedName>
        <fullName evidence="1">Uncharacterized protein</fullName>
    </submittedName>
</protein>
<accession>A0A6A6HEL7</accession>
<evidence type="ECO:0000313" key="2">
    <source>
        <dbReference type="Proteomes" id="UP000800092"/>
    </source>
</evidence>